<name>A0AB35UXD4_9GAMM</name>
<dbReference type="EMBL" id="JAXHPL010000044">
    <property type="protein sequence ID" value="MDY6487261.1"/>
    <property type="molecule type" value="Genomic_DNA"/>
</dbReference>
<accession>A0AB35UXD4</accession>
<dbReference type="Proteomes" id="UP001278995">
    <property type="component" value="Unassembled WGS sequence"/>
</dbReference>
<comment type="caution">
    <text evidence="1">The sequence shown here is derived from an EMBL/GenBank/DDBJ whole genome shotgun (WGS) entry which is preliminary data.</text>
</comment>
<sequence>MKKYLLFLSTIISSQVFSSIESIDIKEFEENFKTPPKGTKVLGSIQTDFFIKSMLLIREPLNDQNKILIELRSIYNQNIGSEKYSIIKYEINCKTQSQNNTSFFYDKNGKPIISGIPSKDYSLLPYQIKRTCSLI</sequence>
<organism evidence="1 2">
    <name type="scientific">Acinetobacter faecalis</name>
    <dbReference type="NCBI Taxonomy" id="2665161"/>
    <lineage>
        <taxon>Bacteria</taxon>
        <taxon>Pseudomonadati</taxon>
        <taxon>Pseudomonadota</taxon>
        <taxon>Gammaproteobacteria</taxon>
        <taxon>Moraxellales</taxon>
        <taxon>Moraxellaceae</taxon>
        <taxon>Acinetobacter</taxon>
    </lineage>
</organism>
<evidence type="ECO:0000313" key="2">
    <source>
        <dbReference type="Proteomes" id="UP001278995"/>
    </source>
</evidence>
<reference evidence="1 2" key="1">
    <citation type="submission" date="2023-11" db="EMBL/GenBank/DDBJ databases">
        <title>The common occurrence of Acinetobacte faecalis in cattle feces and its emended description.</title>
        <authorList>
            <person name="Kyselkova M."/>
            <person name="Xanthopoulou K."/>
            <person name="Shestivska V."/>
            <person name="Spanelova P."/>
            <person name="Maixnerova M."/>
            <person name="Higgins P.G."/>
            <person name="Nemec A."/>
        </authorList>
    </citation>
    <scope>NUCLEOTIDE SEQUENCE [LARGE SCALE GENOMIC DNA]</scope>
    <source>
        <strain evidence="1 2">ANC 7483</strain>
    </source>
</reference>
<proteinExistence type="predicted"/>
<protein>
    <submittedName>
        <fullName evidence="1">Uncharacterized protein</fullName>
    </submittedName>
</protein>
<dbReference type="RefSeq" id="WP_321091147.1">
    <property type="nucleotide sequence ID" value="NZ_JAXHPD010000003.1"/>
</dbReference>
<gene>
    <name evidence="1" type="ORF">SKM51_08665</name>
</gene>
<dbReference type="AlphaFoldDB" id="A0AB35UXD4"/>
<evidence type="ECO:0000313" key="1">
    <source>
        <dbReference type="EMBL" id="MDY6487261.1"/>
    </source>
</evidence>